<protein>
    <submittedName>
        <fullName evidence="2">Tripartite tricarboxylate transporter substrate binding protein</fullName>
    </submittedName>
</protein>
<dbReference type="Gene3D" id="3.40.190.150">
    <property type="entry name" value="Bordetella uptake gene, domain 1"/>
    <property type="match status" value="1"/>
</dbReference>
<dbReference type="RefSeq" id="WP_166990668.1">
    <property type="nucleotide sequence ID" value="NZ_CP061169.1"/>
</dbReference>
<organism evidence="2 3">
    <name type="scientific">Paramicrobacterium chengjingii</name>
    <dbReference type="NCBI Taxonomy" id="2769067"/>
    <lineage>
        <taxon>Bacteria</taxon>
        <taxon>Bacillati</taxon>
        <taxon>Actinomycetota</taxon>
        <taxon>Actinomycetes</taxon>
        <taxon>Micrococcales</taxon>
        <taxon>Microbacteriaceae</taxon>
        <taxon>Paramicrobacterium</taxon>
    </lineage>
</organism>
<proteinExistence type="inferred from homology"/>
<dbReference type="EMBL" id="CP061169">
    <property type="protein sequence ID" value="QPZ37543.1"/>
    <property type="molecule type" value="Genomic_DNA"/>
</dbReference>
<dbReference type="InterPro" id="IPR042100">
    <property type="entry name" value="Bug_dom1"/>
</dbReference>
<evidence type="ECO:0000313" key="2">
    <source>
        <dbReference type="EMBL" id="QPZ37543.1"/>
    </source>
</evidence>
<name>A0ABX6YFG3_9MICO</name>
<keyword evidence="3" id="KW-1185">Reference proteome</keyword>
<dbReference type="PIRSF" id="PIRSF017082">
    <property type="entry name" value="YflP"/>
    <property type="match status" value="1"/>
</dbReference>
<reference evidence="2 3" key="1">
    <citation type="submission" date="2020-12" db="EMBL/GenBank/DDBJ databases">
        <title>Microbacterium sp. HY060.</title>
        <authorList>
            <person name="Zhou J."/>
        </authorList>
    </citation>
    <scope>NUCLEOTIDE SEQUENCE [LARGE SCALE GENOMIC DNA]</scope>
    <source>
        <strain evidence="2 3">HY60</strain>
    </source>
</reference>
<comment type="similarity">
    <text evidence="1">Belongs to the UPF0065 (bug) family.</text>
</comment>
<dbReference type="Pfam" id="PF03401">
    <property type="entry name" value="TctC"/>
    <property type="match status" value="1"/>
</dbReference>
<gene>
    <name evidence="2" type="ORF">HCR76_11960</name>
</gene>
<dbReference type="Proteomes" id="UP000662814">
    <property type="component" value="Chromosome"/>
</dbReference>
<dbReference type="PANTHER" id="PTHR42928:SF5">
    <property type="entry name" value="BLR1237 PROTEIN"/>
    <property type="match status" value="1"/>
</dbReference>
<dbReference type="PANTHER" id="PTHR42928">
    <property type="entry name" value="TRICARBOXYLATE-BINDING PROTEIN"/>
    <property type="match status" value="1"/>
</dbReference>
<accession>A0ABX6YFG3</accession>
<dbReference type="InterPro" id="IPR005064">
    <property type="entry name" value="BUG"/>
</dbReference>
<evidence type="ECO:0000256" key="1">
    <source>
        <dbReference type="ARBA" id="ARBA00006987"/>
    </source>
</evidence>
<evidence type="ECO:0000313" key="3">
    <source>
        <dbReference type="Proteomes" id="UP000662814"/>
    </source>
</evidence>
<sequence>MMKSISRSYGSRYAAGANAPISRQVRKKAGAAFAAFALVSVLAGCTSGSGGASDSGCDQIDLIVPYSPGGSSDTAGRSLAKIAEDESGITVNVINQPGANGTTAATKVAQKKPKACETIMLPNGPFTSMPFFQDVQFTPEDFAAVASLNQEDIVFVVNSGSGWTSLDDLASEKSHRFTYGTTGGGSYTQLAQAQTFDELGLDATGVPFEGNAPALTALLGNQVDAVAAHPGEVLQYVESGDLTAVAVFSEERSQYLKDVPTALEQDVDVNMSIWKGLYVNDELDESALTELTDVFEKAAASDEFLETLDSLYSARAATRTGDMISQLTKERKTNETLFEDLGLL</sequence>
<dbReference type="CDD" id="cd07012">
    <property type="entry name" value="PBP2_Bug_TTT"/>
    <property type="match status" value="1"/>
</dbReference>
<dbReference type="SUPFAM" id="SSF53850">
    <property type="entry name" value="Periplasmic binding protein-like II"/>
    <property type="match status" value="1"/>
</dbReference>
<dbReference type="Gene3D" id="3.40.190.10">
    <property type="entry name" value="Periplasmic binding protein-like II"/>
    <property type="match status" value="1"/>
</dbReference>